<evidence type="ECO:0000313" key="6">
    <source>
        <dbReference type="Proteomes" id="UP000683360"/>
    </source>
</evidence>
<keyword evidence="6" id="KW-1185">Reference proteome</keyword>
<dbReference type="InterPro" id="IPR051274">
    <property type="entry name" value="3-5_Exoribonuclease"/>
</dbReference>
<dbReference type="AlphaFoldDB" id="A0A8S3ULC2"/>
<dbReference type="InterPro" id="IPR013520">
    <property type="entry name" value="Ribonucl_H"/>
</dbReference>
<dbReference type="SUPFAM" id="SSF53098">
    <property type="entry name" value="Ribonuclease H-like"/>
    <property type="match status" value="1"/>
</dbReference>
<dbReference type="EMBL" id="CAJPWZ010002690">
    <property type="protein sequence ID" value="CAG2243047.1"/>
    <property type="molecule type" value="Genomic_DNA"/>
</dbReference>
<protein>
    <submittedName>
        <fullName evidence="5">THEX1</fullName>
        <ecNumber evidence="5">3.1.-.-</ecNumber>
    </submittedName>
</protein>
<dbReference type="CDD" id="cd06133">
    <property type="entry name" value="ERI-1_3'hExo_like"/>
    <property type="match status" value="1"/>
</dbReference>
<evidence type="ECO:0000313" key="5">
    <source>
        <dbReference type="EMBL" id="CAG2243047.1"/>
    </source>
</evidence>
<dbReference type="GO" id="GO:0005737">
    <property type="term" value="C:cytoplasm"/>
    <property type="evidence" value="ECO:0007669"/>
    <property type="project" value="TreeGrafter"/>
</dbReference>
<evidence type="ECO:0000256" key="3">
    <source>
        <dbReference type="ARBA" id="ARBA00022839"/>
    </source>
</evidence>
<dbReference type="GO" id="GO:0003676">
    <property type="term" value="F:nucleic acid binding"/>
    <property type="evidence" value="ECO:0007669"/>
    <property type="project" value="InterPro"/>
</dbReference>
<dbReference type="Gene3D" id="3.30.420.10">
    <property type="entry name" value="Ribonuclease H-like superfamily/Ribonuclease H"/>
    <property type="match status" value="1"/>
</dbReference>
<name>A0A8S3ULC2_MYTED</name>
<keyword evidence="3" id="KW-0269">Exonuclease</keyword>
<dbReference type="InterPro" id="IPR012337">
    <property type="entry name" value="RNaseH-like_sf"/>
</dbReference>
<sequence>MLSRPAPTCTQNPGSPQINELLLRKDTQLIEFKGSMPWDMSRFMYHQCRQNKITYPRWGGKWINLRKAYSNFYQCRRTKLNDMLENLGMTFEGHLHSGLDDSRNIARIAIRLAEDGCELKVNEYLHYDRNENAFKSKHITPDSPKEVQVRKN</sequence>
<dbReference type="PANTHER" id="PTHR23044">
    <property type="entry name" value="3'-5' EXONUCLEASE ERI1-RELATED"/>
    <property type="match status" value="1"/>
</dbReference>
<organism evidence="5 6">
    <name type="scientific">Mytilus edulis</name>
    <name type="common">Blue mussel</name>
    <dbReference type="NCBI Taxonomy" id="6550"/>
    <lineage>
        <taxon>Eukaryota</taxon>
        <taxon>Metazoa</taxon>
        <taxon>Spiralia</taxon>
        <taxon>Lophotrochozoa</taxon>
        <taxon>Mollusca</taxon>
        <taxon>Bivalvia</taxon>
        <taxon>Autobranchia</taxon>
        <taxon>Pteriomorphia</taxon>
        <taxon>Mytilida</taxon>
        <taxon>Mytiloidea</taxon>
        <taxon>Mytilidae</taxon>
        <taxon>Mytilinae</taxon>
        <taxon>Mytilus</taxon>
    </lineage>
</organism>
<evidence type="ECO:0000256" key="1">
    <source>
        <dbReference type="ARBA" id="ARBA00022722"/>
    </source>
</evidence>
<dbReference type="PANTHER" id="PTHR23044:SF61">
    <property type="entry name" value="3'-5' EXORIBONUCLEASE 1-RELATED"/>
    <property type="match status" value="1"/>
</dbReference>
<dbReference type="EC" id="3.1.-.-" evidence="5"/>
<gene>
    <name evidence="5" type="ORF">MEDL_55184</name>
</gene>
<comment type="caution">
    <text evidence="5">The sequence shown here is derived from an EMBL/GenBank/DDBJ whole genome shotgun (WGS) entry which is preliminary data.</text>
</comment>
<evidence type="ECO:0000256" key="2">
    <source>
        <dbReference type="ARBA" id="ARBA00022801"/>
    </source>
</evidence>
<reference evidence="5" key="1">
    <citation type="submission" date="2021-03" db="EMBL/GenBank/DDBJ databases">
        <authorList>
            <person name="Bekaert M."/>
        </authorList>
    </citation>
    <scope>NUCLEOTIDE SEQUENCE</scope>
</reference>
<dbReference type="OrthoDB" id="448399at2759"/>
<dbReference type="InterPro" id="IPR047201">
    <property type="entry name" value="ERI-1_3'hExo-like"/>
</dbReference>
<dbReference type="GO" id="GO:0005730">
    <property type="term" value="C:nucleolus"/>
    <property type="evidence" value="ECO:0007669"/>
    <property type="project" value="TreeGrafter"/>
</dbReference>
<keyword evidence="2 5" id="KW-0378">Hydrolase</keyword>
<proteinExistence type="predicted"/>
<dbReference type="Proteomes" id="UP000683360">
    <property type="component" value="Unassembled WGS sequence"/>
</dbReference>
<evidence type="ECO:0000259" key="4">
    <source>
        <dbReference type="Pfam" id="PF00929"/>
    </source>
</evidence>
<dbReference type="GO" id="GO:0000175">
    <property type="term" value="F:3'-5'-RNA exonuclease activity"/>
    <property type="evidence" value="ECO:0007669"/>
    <property type="project" value="InterPro"/>
</dbReference>
<dbReference type="Pfam" id="PF00929">
    <property type="entry name" value="RNase_T"/>
    <property type="match status" value="1"/>
</dbReference>
<keyword evidence="1" id="KW-0540">Nuclease</keyword>
<dbReference type="InterPro" id="IPR036397">
    <property type="entry name" value="RNaseH_sf"/>
</dbReference>
<feature type="domain" description="Exonuclease" evidence="4">
    <location>
        <begin position="34"/>
        <end position="108"/>
    </location>
</feature>
<accession>A0A8S3ULC2</accession>